<reference evidence="2" key="1">
    <citation type="journal article" date="2019" name="Int. J. Syst. Evol. Microbiol.">
        <title>The Global Catalogue of Microorganisms (GCM) 10K type strain sequencing project: providing services to taxonomists for standard genome sequencing and annotation.</title>
        <authorList>
            <consortium name="The Broad Institute Genomics Platform"/>
            <consortium name="The Broad Institute Genome Sequencing Center for Infectious Disease"/>
            <person name="Wu L."/>
            <person name="Ma J."/>
        </authorList>
    </citation>
    <scope>NUCLEOTIDE SEQUENCE [LARGE SCALE GENOMIC DNA]</scope>
    <source>
        <strain evidence="2">CG52</strain>
    </source>
</reference>
<sequence>MEQEMTFQELTSDPLIALLMQADGVAVQDLDELRKHTAERELAELQTHIRKSHADDFYRRLDQSMLARQAYRKSAS</sequence>
<keyword evidence="2" id="KW-1185">Reference proteome</keyword>
<accession>A0ABW4M8R3</accession>
<proteinExistence type="predicted"/>
<organism evidence="1 2">
    <name type="scientific">Rhizobium helianthi</name>
    <dbReference type="NCBI Taxonomy" id="1132695"/>
    <lineage>
        <taxon>Bacteria</taxon>
        <taxon>Pseudomonadati</taxon>
        <taxon>Pseudomonadota</taxon>
        <taxon>Alphaproteobacteria</taxon>
        <taxon>Hyphomicrobiales</taxon>
        <taxon>Rhizobiaceae</taxon>
        <taxon>Rhizobium/Agrobacterium group</taxon>
        <taxon>Rhizobium</taxon>
    </lineage>
</organism>
<protein>
    <submittedName>
        <fullName evidence="1">Uncharacterized protein</fullName>
    </submittedName>
</protein>
<evidence type="ECO:0000313" key="2">
    <source>
        <dbReference type="Proteomes" id="UP001597322"/>
    </source>
</evidence>
<name>A0ABW4M8R3_9HYPH</name>
<dbReference type="RefSeq" id="WP_377403527.1">
    <property type="nucleotide sequence ID" value="NZ_JBHUEQ010000027.1"/>
</dbReference>
<gene>
    <name evidence="1" type="ORF">ACFSE1_16250</name>
</gene>
<evidence type="ECO:0000313" key="1">
    <source>
        <dbReference type="EMBL" id="MFD1747028.1"/>
    </source>
</evidence>
<dbReference type="Proteomes" id="UP001597322">
    <property type="component" value="Unassembled WGS sequence"/>
</dbReference>
<comment type="caution">
    <text evidence="1">The sequence shown here is derived from an EMBL/GenBank/DDBJ whole genome shotgun (WGS) entry which is preliminary data.</text>
</comment>
<dbReference type="EMBL" id="JBHUEQ010000027">
    <property type="protein sequence ID" value="MFD1747028.1"/>
    <property type="molecule type" value="Genomic_DNA"/>
</dbReference>